<dbReference type="Gene3D" id="2.120.10.30">
    <property type="entry name" value="TolB, C-terminal domain"/>
    <property type="match status" value="3"/>
</dbReference>
<dbReference type="FunFam" id="3.40.50.1820:FF:000028">
    <property type="entry name" value="S9 family peptidase"/>
    <property type="match status" value="1"/>
</dbReference>
<dbReference type="SUPFAM" id="SSF53474">
    <property type="entry name" value="alpha/beta-Hydrolases"/>
    <property type="match status" value="1"/>
</dbReference>
<dbReference type="GO" id="GO:0004177">
    <property type="term" value="F:aminopeptidase activity"/>
    <property type="evidence" value="ECO:0007669"/>
    <property type="project" value="UniProtKB-KW"/>
</dbReference>
<proteinExistence type="inferred from homology"/>
<reference evidence="7 8" key="1">
    <citation type="submission" date="2016-09" db="EMBL/GenBank/DDBJ databases">
        <authorList>
            <person name="Capua I."/>
            <person name="De Benedictis P."/>
            <person name="Joannis T."/>
            <person name="Lombin L.H."/>
            <person name="Cattoli G."/>
        </authorList>
    </citation>
    <scope>NUCLEOTIDE SEQUENCE [LARGE SCALE GENOMIC DNA]</scope>
    <source>
        <strain evidence="7 8">A7P-90m</strain>
    </source>
</reference>
<gene>
    <name evidence="7" type="ORF">SAMN05216323_10325</name>
</gene>
<keyword evidence="2" id="KW-0645">Protease</keyword>
<name>A0A1G6LNR4_9BACT</name>
<dbReference type="InterPro" id="IPR029058">
    <property type="entry name" value="AB_hydrolase_fold"/>
</dbReference>
<dbReference type="InterPro" id="IPR011659">
    <property type="entry name" value="WD40"/>
</dbReference>
<keyword evidence="3" id="KW-0732">Signal</keyword>
<keyword evidence="4" id="KW-0378">Hydrolase</keyword>
<dbReference type="EMBL" id="FMYP01000032">
    <property type="protein sequence ID" value="SDC44809.1"/>
    <property type="molecule type" value="Genomic_DNA"/>
</dbReference>
<evidence type="ECO:0000259" key="6">
    <source>
        <dbReference type="Pfam" id="PF00326"/>
    </source>
</evidence>
<dbReference type="STRING" id="1640674.SAMN05216323_10325"/>
<protein>
    <submittedName>
        <fullName evidence="7">Dipeptidyl aminopeptidase/acylaminoacyl peptidase</fullName>
    </submittedName>
</protein>
<dbReference type="OrthoDB" id="9812921at2"/>
<evidence type="ECO:0000256" key="4">
    <source>
        <dbReference type="ARBA" id="ARBA00022801"/>
    </source>
</evidence>
<evidence type="ECO:0000256" key="2">
    <source>
        <dbReference type="ARBA" id="ARBA00022670"/>
    </source>
</evidence>
<comment type="similarity">
    <text evidence="1">Belongs to the peptidase S9C family.</text>
</comment>
<dbReference type="Proteomes" id="UP000199452">
    <property type="component" value="Unassembled WGS sequence"/>
</dbReference>
<evidence type="ECO:0000256" key="1">
    <source>
        <dbReference type="ARBA" id="ARBA00010040"/>
    </source>
</evidence>
<organism evidence="7 8">
    <name type="scientific">Williamwhitmania taraxaci</name>
    <dbReference type="NCBI Taxonomy" id="1640674"/>
    <lineage>
        <taxon>Bacteria</taxon>
        <taxon>Pseudomonadati</taxon>
        <taxon>Bacteroidota</taxon>
        <taxon>Bacteroidia</taxon>
        <taxon>Bacteroidales</taxon>
        <taxon>Williamwhitmaniaceae</taxon>
        <taxon>Williamwhitmania</taxon>
    </lineage>
</organism>
<dbReference type="PANTHER" id="PTHR42776:SF13">
    <property type="entry name" value="DIPEPTIDYL-PEPTIDASE 5"/>
    <property type="match status" value="1"/>
</dbReference>
<feature type="domain" description="Peptidase S9 prolyl oligopeptidase catalytic" evidence="6">
    <location>
        <begin position="480"/>
        <end position="693"/>
    </location>
</feature>
<dbReference type="PANTHER" id="PTHR42776">
    <property type="entry name" value="SERINE PEPTIDASE S9 FAMILY MEMBER"/>
    <property type="match status" value="1"/>
</dbReference>
<dbReference type="GO" id="GO:0004252">
    <property type="term" value="F:serine-type endopeptidase activity"/>
    <property type="evidence" value="ECO:0007669"/>
    <property type="project" value="TreeGrafter"/>
</dbReference>
<keyword evidence="7" id="KW-0031">Aminopeptidase</keyword>
<dbReference type="InterPro" id="IPR011042">
    <property type="entry name" value="6-blade_b-propeller_TolB-like"/>
</dbReference>
<dbReference type="GO" id="GO:0006508">
    <property type="term" value="P:proteolysis"/>
    <property type="evidence" value="ECO:0007669"/>
    <property type="project" value="UniProtKB-KW"/>
</dbReference>
<keyword evidence="5" id="KW-0720">Serine protease</keyword>
<accession>A0A1G6LNR4</accession>
<evidence type="ECO:0000256" key="5">
    <source>
        <dbReference type="ARBA" id="ARBA00022825"/>
    </source>
</evidence>
<evidence type="ECO:0000313" key="7">
    <source>
        <dbReference type="EMBL" id="SDC44809.1"/>
    </source>
</evidence>
<sequence length="693" mass="78369">MALMTSLWSCDSKKEIASTDATFTIDTALTADEISKGILSPEILWKFGRVGSPALSPDGKTLAYTISYYNLKDNKGVTNLYVIPTSGGNPVKLTDATGSESNPQWSADGKSIRFLSTRSGSSQLWEITATGEDLKQLSKVDGDINGFNISPLEDKILYAMDVKVDMATIDKHPDMPKANVRIIEQLMYRHWNYWEDGSYSHVFVANFAKGNIGEAKDINKDEAWDTPMATDFDIAEVQWSPDGKNIVYVSKKLIGKEYAVSTNSDLYLYNLESGETKNITTENMGYDRNPAYSPDGKYLAWWSMEKNGYESDQKRLFVMELTTGTKTYLTNGFDQNVEQFDWAPNSQDIYFASGIKGTEQLYKINVASKQIAQITKGMHNYVFAQKRGDVLLGEKMSMSMAPEFFTVDEATGTETQLTKTNEHIYRHIKMGKSVERWIKTTDGKDMLTWVILPPNFDSTKVYPALLYCQGGPQSTVSQNWSFRWNFQIMAANDYVIVAPNRRGVPSFGKAWNEQISGDYSGQNIKDYLSAIDNVKQEKWVDENRLGCVGASYGGYSVYYLAGTHQKRFKVFIAHNGMFNFESFYAGTEETFFPNNDFGGAYWDKNNKVAQRTYANSPHKLVGNWDTPIMIVVGEMDLRIPYTEGLQAFNAAQLQGVPSKLLVYPTETHFVTKPQNAVIWQREFFSWLDKYLKK</sequence>
<dbReference type="Gene3D" id="3.40.50.1820">
    <property type="entry name" value="alpha/beta hydrolase"/>
    <property type="match status" value="1"/>
</dbReference>
<dbReference type="SUPFAM" id="SSF82171">
    <property type="entry name" value="DPP6 N-terminal domain-like"/>
    <property type="match status" value="1"/>
</dbReference>
<evidence type="ECO:0000313" key="8">
    <source>
        <dbReference type="Proteomes" id="UP000199452"/>
    </source>
</evidence>
<dbReference type="AlphaFoldDB" id="A0A1G6LNR4"/>
<dbReference type="Pfam" id="PF00326">
    <property type="entry name" value="Peptidase_S9"/>
    <property type="match status" value="1"/>
</dbReference>
<dbReference type="InterPro" id="IPR001375">
    <property type="entry name" value="Peptidase_S9_cat"/>
</dbReference>
<evidence type="ECO:0000256" key="3">
    <source>
        <dbReference type="ARBA" id="ARBA00022729"/>
    </source>
</evidence>
<dbReference type="Pfam" id="PF07676">
    <property type="entry name" value="PD40"/>
    <property type="match status" value="4"/>
</dbReference>
<keyword evidence="8" id="KW-1185">Reference proteome</keyword>